<feature type="transmembrane region" description="Helical" evidence="10">
    <location>
        <begin position="349"/>
        <end position="373"/>
    </location>
</feature>
<dbReference type="Pfam" id="PF00664">
    <property type="entry name" value="ABC_membrane"/>
    <property type="match status" value="2"/>
</dbReference>
<reference evidence="13 14" key="1">
    <citation type="submission" date="2019-05" db="EMBL/GenBank/DDBJ databases">
        <title>The compact genome of Giardia muris reveals important steps in the evolution of intestinal protozoan parasites.</title>
        <authorList>
            <person name="Xu F."/>
            <person name="Jimenez-Gonzalez A."/>
            <person name="Einarsson E."/>
            <person name="Astvaldsson A."/>
            <person name="Peirasmaki D."/>
            <person name="Eckmann L."/>
            <person name="Andersson J.O."/>
            <person name="Svard S.G."/>
            <person name="Jerlstrom-Hultqvist J."/>
        </authorList>
    </citation>
    <scope>NUCLEOTIDE SEQUENCE [LARGE SCALE GENOMIC DNA]</scope>
    <source>
        <strain evidence="13 14">Roberts-Thomson</strain>
    </source>
</reference>
<dbReference type="SUPFAM" id="SSF52540">
    <property type="entry name" value="P-loop containing nucleoside triphosphate hydrolases"/>
    <property type="match status" value="2"/>
</dbReference>
<dbReference type="SUPFAM" id="SSF90123">
    <property type="entry name" value="ABC transporter transmembrane region"/>
    <property type="match status" value="2"/>
</dbReference>
<dbReference type="Gene3D" id="1.20.1560.10">
    <property type="entry name" value="ABC transporter type 1, transmembrane domain"/>
    <property type="match status" value="2"/>
</dbReference>
<dbReference type="GO" id="GO:0016887">
    <property type="term" value="F:ATP hydrolysis activity"/>
    <property type="evidence" value="ECO:0007669"/>
    <property type="project" value="InterPro"/>
</dbReference>
<dbReference type="OrthoDB" id="6500128at2759"/>
<evidence type="ECO:0000256" key="10">
    <source>
        <dbReference type="SAM" id="Phobius"/>
    </source>
</evidence>
<evidence type="ECO:0000256" key="5">
    <source>
        <dbReference type="ARBA" id="ARBA00022737"/>
    </source>
</evidence>
<keyword evidence="9 10" id="KW-0472">Membrane</keyword>
<dbReference type="GO" id="GO:0140359">
    <property type="term" value="F:ABC-type transporter activity"/>
    <property type="evidence" value="ECO:0007669"/>
    <property type="project" value="InterPro"/>
</dbReference>
<dbReference type="GO" id="GO:0016020">
    <property type="term" value="C:membrane"/>
    <property type="evidence" value="ECO:0007669"/>
    <property type="project" value="UniProtKB-SubCell"/>
</dbReference>
<evidence type="ECO:0000256" key="7">
    <source>
        <dbReference type="ARBA" id="ARBA00022840"/>
    </source>
</evidence>
<comment type="subcellular location">
    <subcellularLocation>
        <location evidence="1">Membrane</location>
        <topology evidence="1">Multi-pass membrane protein</topology>
    </subcellularLocation>
</comment>
<dbReference type="GO" id="GO:0005524">
    <property type="term" value="F:ATP binding"/>
    <property type="evidence" value="ECO:0007669"/>
    <property type="project" value="UniProtKB-KW"/>
</dbReference>
<evidence type="ECO:0000313" key="13">
    <source>
        <dbReference type="EMBL" id="TNJ28328.1"/>
    </source>
</evidence>
<keyword evidence="7" id="KW-0067">ATP-binding</keyword>
<dbReference type="PROSITE" id="PS50929">
    <property type="entry name" value="ABC_TM1F"/>
    <property type="match status" value="2"/>
</dbReference>
<dbReference type="EMBL" id="VDLU01000002">
    <property type="protein sequence ID" value="TNJ28328.1"/>
    <property type="molecule type" value="Genomic_DNA"/>
</dbReference>
<dbReference type="Proteomes" id="UP000315496">
    <property type="component" value="Chromosome 2"/>
</dbReference>
<feature type="transmembrane region" description="Helical" evidence="10">
    <location>
        <begin position="379"/>
        <end position="396"/>
    </location>
</feature>
<feature type="domain" description="ABC transporter" evidence="11">
    <location>
        <begin position="622"/>
        <end position="850"/>
    </location>
</feature>
<evidence type="ECO:0000259" key="11">
    <source>
        <dbReference type="PROSITE" id="PS50893"/>
    </source>
</evidence>
<dbReference type="CDD" id="cd03250">
    <property type="entry name" value="ABCC_MRP_domain1"/>
    <property type="match status" value="1"/>
</dbReference>
<evidence type="ECO:0000256" key="6">
    <source>
        <dbReference type="ARBA" id="ARBA00022741"/>
    </source>
</evidence>
<feature type="domain" description="ABC transmembrane type-1" evidence="12">
    <location>
        <begin position="135"/>
        <end position="407"/>
    </location>
</feature>
<feature type="transmembrane region" description="Helical" evidence="10">
    <location>
        <begin position="1131"/>
        <end position="1150"/>
    </location>
</feature>
<feature type="transmembrane region" description="Helical" evidence="10">
    <location>
        <begin position="939"/>
        <end position="963"/>
    </location>
</feature>
<evidence type="ECO:0000256" key="4">
    <source>
        <dbReference type="ARBA" id="ARBA00022692"/>
    </source>
</evidence>
<protein>
    <submittedName>
        <fullName evidence="13">MRP-like ABC transporter</fullName>
    </submittedName>
</protein>
<dbReference type="InterPro" id="IPR017871">
    <property type="entry name" value="ABC_transporter-like_CS"/>
</dbReference>
<dbReference type="PANTHER" id="PTHR24223">
    <property type="entry name" value="ATP-BINDING CASSETTE SUB-FAMILY C"/>
    <property type="match status" value="1"/>
</dbReference>
<feature type="transmembrane region" description="Helical" evidence="10">
    <location>
        <begin position="905"/>
        <end position="927"/>
    </location>
</feature>
<dbReference type="CDD" id="cd18580">
    <property type="entry name" value="ABC_6TM_ABCC_D2"/>
    <property type="match status" value="1"/>
</dbReference>
<keyword evidence="14" id="KW-1185">Reference proteome</keyword>
<comment type="similarity">
    <text evidence="2">Belongs to the ABC transporter superfamily. ABCC family. Conjugate transporter (TC 3.A.1.208) subfamily.</text>
</comment>
<keyword evidence="3" id="KW-0813">Transport</keyword>
<dbReference type="PROSITE" id="PS50893">
    <property type="entry name" value="ABC_TRANSPORTER_2"/>
    <property type="match status" value="2"/>
</dbReference>
<evidence type="ECO:0000256" key="1">
    <source>
        <dbReference type="ARBA" id="ARBA00004141"/>
    </source>
</evidence>
<feature type="transmembrane region" description="Helical" evidence="10">
    <location>
        <begin position="168"/>
        <end position="188"/>
    </location>
</feature>
<sequence>MRRRQYPPPPEDAQTFATMETKKPLHEYGCRAFFYCFSWMRPVIRLIKHQGALYPRDLYVLPSDLRVERATEWFRTKWNKSMRRKIRRHRSTNCAPPNVLSISLFGNMRYLLPIMFLVPIQAFLGQVPTIVINKLIPILSIETSDGLGGENPNVFTTIGALFQKSLPWILLIGVAQLLLAFFINISLIQGCRIMCVSGQAITSLVYEKLLSLSEMSRSSSVSGSVVNLVFTDTSKVSEFAVFTSMFLSLPFRIIYSFVIVCTTVDPLSLVGISAILLTFPISTLLIRRQLTYTKQYMCYKDIRMKKCTEVLTGIKLVKYLGLEQAQILRLEAARSHELQYLIKEKNISAYMFALFASAGPLMLTLTFVTLALCSKFDDVTAYSTMLAFNGLAFAFMQLPQLFTRLFEALISSNRIAAFLQLPSKDGTNFSLQLPGDLVQATAAKASKNDDDNDNVGLLSDSESVEMTPDLSPDVAICTVGTPSYSWGSEKYLSLPMILDPLFKPTSDAIKRFRRMLPSLKHEHRVASQRLLRVTPSPIPSDELETLCDAVSLSCPYLDQWAQLCDLPSLTLLDQISAYKEICYLPTSADTPLQAAQRAYLHVATAMHFIDDPRFAPYRIGFRKARDMMIHKDACPPILQNLTFSIPKGNLVGIHGTVGAGKTSLLLAMLGELANISTDPSARILSQGTIAYCAQIPYIMSGTIKSNVLFFNEYDEARFTRAIQLSCLEGDLELFADGVETEIGERGITLSGGQKARVALARAIYADSDIYLLDDPLSAVDAHVGKTLWADAICSYLIRERKKTVVIVSHHVHFFADCDLIFEVTNGILERVNHDAMNARGLISVSTSSHDLAASSHMTLARSKDILAKKSQKPVHIVDDEKQSDIGTVGWKTYREWFRMCGRNRIVGYIMISIVGNLLQQYLSLLITHWTNNAYGIPDYWYIGIYIAISAIYTLFVFLGRILYNYSSIAAARLAHTRMANAVLHTRLLFFETNPMGRILNRFSRDIDRCDTSVPNSLSPVIDDFVFLTINNIVISILSWPFIIALIIILIAYISIFLSFRIVSPQLSRLSSVLSSPVFALIQDSLSALPTIRSYRKEVDLMEVNMKNLTRSYSAEWLKRVMFRWLSFRGNTLMAVFVVALSICAVIIAPIGDGAKYVGMLLSNGYALNTKLVVFVFSMSSLEGAMNSVERLSEYCNLPSEEKELPPHEQDVEEEEVGLKVHNLSLRYRPELDLVLHDVTFEIKRGERVGIIGRTGAGKSSLTTAIFRLCEPEDGAKIIVGKTDLLQIPINEARAHVAIIPQDPFLFSGTLRTCLCTYSQMQADGMSGQMLKCYTRHSDEKLWRVLEQVQMREYFEKQPGGLDAKIAANGDNLSAGQRQLVCVARALLSDAPLVILDEATAQVDGESDAIIQKTIRTSLCDRTILAIAHRLDTIVDFDRIIVMNAGRVSEFDTPRALLERPESIFASLISECKNADALREKIITRGAGV</sequence>
<dbReference type="Gene3D" id="3.40.50.300">
    <property type="entry name" value="P-loop containing nucleotide triphosphate hydrolases"/>
    <property type="match status" value="2"/>
</dbReference>
<evidence type="ECO:0000256" key="2">
    <source>
        <dbReference type="ARBA" id="ARBA00009726"/>
    </source>
</evidence>
<dbReference type="PROSITE" id="PS00211">
    <property type="entry name" value="ABC_TRANSPORTER_1"/>
    <property type="match status" value="2"/>
</dbReference>
<dbReference type="Pfam" id="PF00005">
    <property type="entry name" value="ABC_tran"/>
    <property type="match status" value="2"/>
</dbReference>
<keyword evidence="5" id="KW-0677">Repeat</keyword>
<evidence type="ECO:0000256" key="3">
    <source>
        <dbReference type="ARBA" id="ARBA00022448"/>
    </source>
</evidence>
<evidence type="ECO:0000259" key="12">
    <source>
        <dbReference type="PROSITE" id="PS50929"/>
    </source>
</evidence>
<dbReference type="InterPro" id="IPR011527">
    <property type="entry name" value="ABC1_TM_dom"/>
</dbReference>
<dbReference type="InterPro" id="IPR036640">
    <property type="entry name" value="ABC1_TM_sf"/>
</dbReference>
<dbReference type="InterPro" id="IPR003593">
    <property type="entry name" value="AAA+_ATPase"/>
</dbReference>
<gene>
    <name evidence="13" type="ORF">GMRT_14119</name>
</gene>
<feature type="domain" description="ABC transmembrane type-1" evidence="12">
    <location>
        <begin position="905"/>
        <end position="1190"/>
    </location>
</feature>
<dbReference type="VEuPathDB" id="GiardiaDB:GMRT_14119"/>
<dbReference type="InterPro" id="IPR050173">
    <property type="entry name" value="ABC_transporter_C-like"/>
</dbReference>
<organism evidence="13 14">
    <name type="scientific">Giardia muris</name>
    <dbReference type="NCBI Taxonomy" id="5742"/>
    <lineage>
        <taxon>Eukaryota</taxon>
        <taxon>Metamonada</taxon>
        <taxon>Diplomonadida</taxon>
        <taxon>Hexamitidae</taxon>
        <taxon>Giardiinae</taxon>
        <taxon>Giardia</taxon>
    </lineage>
</organism>
<dbReference type="PANTHER" id="PTHR24223:SF456">
    <property type="entry name" value="MULTIDRUG RESISTANCE-ASSOCIATED PROTEIN LETHAL(2)03659"/>
    <property type="match status" value="1"/>
</dbReference>
<dbReference type="InterPro" id="IPR027417">
    <property type="entry name" value="P-loop_NTPase"/>
</dbReference>
<evidence type="ECO:0000256" key="8">
    <source>
        <dbReference type="ARBA" id="ARBA00022989"/>
    </source>
</evidence>
<keyword evidence="4 10" id="KW-0812">Transmembrane</keyword>
<dbReference type="SMART" id="SM00382">
    <property type="entry name" value="AAA"/>
    <property type="match status" value="2"/>
</dbReference>
<comment type="caution">
    <text evidence="13">The sequence shown here is derived from an EMBL/GenBank/DDBJ whole genome shotgun (WGS) entry which is preliminary data.</text>
</comment>
<dbReference type="FunFam" id="3.40.50.300:FF:002452">
    <property type="entry name" value="ABC-type metal ion transporter"/>
    <property type="match status" value="1"/>
</dbReference>
<accession>A0A4Z1SXT0</accession>
<proteinExistence type="inferred from homology"/>
<keyword evidence="8 10" id="KW-1133">Transmembrane helix</keyword>
<evidence type="ECO:0000256" key="9">
    <source>
        <dbReference type="ARBA" id="ARBA00023136"/>
    </source>
</evidence>
<evidence type="ECO:0000313" key="14">
    <source>
        <dbReference type="Proteomes" id="UP000315496"/>
    </source>
</evidence>
<dbReference type="FunFam" id="1.20.1560.10:FF:000013">
    <property type="entry name" value="ABC transporter C family member 2"/>
    <property type="match status" value="1"/>
</dbReference>
<dbReference type="InterPro" id="IPR044726">
    <property type="entry name" value="ABCC_6TM_D2"/>
</dbReference>
<name>A0A4Z1SXT0_GIAMU</name>
<feature type="transmembrane region" description="Helical" evidence="10">
    <location>
        <begin position="110"/>
        <end position="132"/>
    </location>
</feature>
<dbReference type="InterPro" id="IPR003439">
    <property type="entry name" value="ABC_transporter-like_ATP-bd"/>
</dbReference>
<dbReference type="CDD" id="cd03244">
    <property type="entry name" value="ABCC_MRP_domain2"/>
    <property type="match status" value="1"/>
</dbReference>
<keyword evidence="6" id="KW-0547">Nucleotide-binding</keyword>
<feature type="transmembrane region" description="Helical" evidence="10">
    <location>
        <begin position="1036"/>
        <end position="1059"/>
    </location>
</feature>
<feature type="domain" description="ABC transporter" evidence="11">
    <location>
        <begin position="1218"/>
        <end position="1469"/>
    </location>
</feature>